<feature type="compositionally biased region" description="Pro residues" evidence="2">
    <location>
        <begin position="969"/>
        <end position="980"/>
    </location>
</feature>
<dbReference type="CDD" id="cd00086">
    <property type="entry name" value="homeodomain"/>
    <property type="match status" value="1"/>
</dbReference>
<protein>
    <recommendedName>
        <fullName evidence="4">Homeobox domain-containing protein</fullName>
    </recommendedName>
</protein>
<feature type="compositionally biased region" description="Pro residues" evidence="2">
    <location>
        <begin position="998"/>
        <end position="1009"/>
    </location>
</feature>
<evidence type="ECO:0000313" key="5">
    <source>
        <dbReference type="EMBL" id="KAF5382492.1"/>
    </source>
</evidence>
<feature type="region of interest" description="Disordered" evidence="2">
    <location>
        <begin position="313"/>
        <end position="379"/>
    </location>
</feature>
<feature type="region of interest" description="Disordered" evidence="2">
    <location>
        <begin position="154"/>
        <end position="198"/>
    </location>
</feature>
<keyword evidence="6" id="KW-1185">Reference proteome</keyword>
<keyword evidence="3" id="KW-1133">Transmembrane helix</keyword>
<feature type="compositionally biased region" description="Pro residues" evidence="2">
    <location>
        <begin position="1176"/>
        <end position="1193"/>
    </location>
</feature>
<dbReference type="OrthoDB" id="4590707at2759"/>
<feature type="compositionally biased region" description="Polar residues" evidence="2">
    <location>
        <begin position="185"/>
        <end position="194"/>
    </location>
</feature>
<dbReference type="Gene3D" id="1.10.10.60">
    <property type="entry name" value="Homeodomain-like"/>
    <property type="match status" value="1"/>
</dbReference>
<evidence type="ECO:0000256" key="2">
    <source>
        <dbReference type="SAM" id="MobiDB-lite"/>
    </source>
</evidence>
<feature type="compositionally biased region" description="Polar residues" evidence="2">
    <location>
        <begin position="353"/>
        <end position="368"/>
    </location>
</feature>
<keyword evidence="3" id="KW-0472">Membrane</keyword>
<feature type="compositionally biased region" description="Polar residues" evidence="2">
    <location>
        <begin position="1208"/>
        <end position="1222"/>
    </location>
</feature>
<reference evidence="5 6" key="1">
    <citation type="journal article" date="2020" name="ISME J.">
        <title>Uncovering the hidden diversity of litter-decomposition mechanisms in mushroom-forming fungi.</title>
        <authorList>
            <person name="Floudas D."/>
            <person name="Bentzer J."/>
            <person name="Ahren D."/>
            <person name="Johansson T."/>
            <person name="Persson P."/>
            <person name="Tunlid A."/>
        </authorList>
    </citation>
    <scope>NUCLEOTIDE SEQUENCE [LARGE SCALE GENOMIC DNA]</scope>
    <source>
        <strain evidence="5 6">CBS 661.87</strain>
    </source>
</reference>
<feature type="compositionally biased region" description="Low complexity" evidence="2">
    <location>
        <begin position="637"/>
        <end position="648"/>
    </location>
</feature>
<feature type="compositionally biased region" description="Pro residues" evidence="2">
    <location>
        <begin position="1030"/>
        <end position="1044"/>
    </location>
</feature>
<gene>
    <name evidence="5" type="ORF">D9615_003042</name>
</gene>
<name>A0A8H5M6F7_9AGAR</name>
<organism evidence="5 6">
    <name type="scientific">Tricholomella constricta</name>
    <dbReference type="NCBI Taxonomy" id="117010"/>
    <lineage>
        <taxon>Eukaryota</taxon>
        <taxon>Fungi</taxon>
        <taxon>Dikarya</taxon>
        <taxon>Basidiomycota</taxon>
        <taxon>Agaricomycotina</taxon>
        <taxon>Agaricomycetes</taxon>
        <taxon>Agaricomycetidae</taxon>
        <taxon>Agaricales</taxon>
        <taxon>Tricholomatineae</taxon>
        <taxon>Lyophyllaceae</taxon>
        <taxon>Tricholomella</taxon>
    </lineage>
</organism>
<evidence type="ECO:0000313" key="6">
    <source>
        <dbReference type="Proteomes" id="UP000565441"/>
    </source>
</evidence>
<feature type="compositionally biased region" description="Basic and acidic residues" evidence="2">
    <location>
        <begin position="823"/>
        <end position="832"/>
    </location>
</feature>
<keyword evidence="1" id="KW-0238">DNA-binding</keyword>
<proteinExistence type="predicted"/>
<dbReference type="GO" id="GO:0003677">
    <property type="term" value="F:DNA binding"/>
    <property type="evidence" value="ECO:0007669"/>
    <property type="project" value="UniProtKB-UniRule"/>
</dbReference>
<feature type="compositionally biased region" description="Polar residues" evidence="2">
    <location>
        <begin position="797"/>
        <end position="817"/>
    </location>
</feature>
<feature type="region of interest" description="Disordered" evidence="2">
    <location>
        <begin position="962"/>
        <end position="986"/>
    </location>
</feature>
<evidence type="ECO:0000256" key="3">
    <source>
        <dbReference type="SAM" id="Phobius"/>
    </source>
</evidence>
<dbReference type="AlphaFoldDB" id="A0A8H5M6F7"/>
<comment type="subcellular location">
    <subcellularLocation>
        <location evidence="1">Nucleus</location>
    </subcellularLocation>
</comment>
<dbReference type="EMBL" id="JAACJP010000008">
    <property type="protein sequence ID" value="KAF5382492.1"/>
    <property type="molecule type" value="Genomic_DNA"/>
</dbReference>
<dbReference type="Proteomes" id="UP000565441">
    <property type="component" value="Unassembled WGS sequence"/>
</dbReference>
<feature type="region of interest" description="Disordered" evidence="2">
    <location>
        <begin position="772"/>
        <end position="832"/>
    </location>
</feature>
<dbReference type="InterPro" id="IPR001356">
    <property type="entry name" value="HD"/>
</dbReference>
<evidence type="ECO:0000259" key="4">
    <source>
        <dbReference type="PROSITE" id="PS50071"/>
    </source>
</evidence>
<feature type="region of interest" description="Disordered" evidence="2">
    <location>
        <begin position="714"/>
        <end position="745"/>
    </location>
</feature>
<feature type="region of interest" description="Disordered" evidence="2">
    <location>
        <begin position="637"/>
        <end position="672"/>
    </location>
</feature>
<keyword evidence="1" id="KW-0539">Nucleus</keyword>
<feature type="DNA-binding region" description="Homeobox" evidence="1">
    <location>
        <begin position="55"/>
        <end position="114"/>
    </location>
</feature>
<dbReference type="GO" id="GO:0005634">
    <property type="term" value="C:nucleus"/>
    <property type="evidence" value="ECO:0007669"/>
    <property type="project" value="UniProtKB-SubCell"/>
</dbReference>
<feature type="compositionally biased region" description="Polar residues" evidence="2">
    <location>
        <begin position="657"/>
        <end position="666"/>
    </location>
</feature>
<dbReference type="SUPFAM" id="SSF46689">
    <property type="entry name" value="Homeodomain-like"/>
    <property type="match status" value="1"/>
</dbReference>
<feature type="region of interest" description="Disordered" evidence="2">
    <location>
        <begin position="1171"/>
        <end position="1268"/>
    </location>
</feature>
<evidence type="ECO:0000256" key="1">
    <source>
        <dbReference type="PROSITE-ProRule" id="PRU00108"/>
    </source>
</evidence>
<feature type="domain" description="Homeobox" evidence="4">
    <location>
        <begin position="53"/>
        <end position="113"/>
    </location>
</feature>
<dbReference type="InterPro" id="IPR009057">
    <property type="entry name" value="Homeodomain-like_sf"/>
</dbReference>
<comment type="caution">
    <text evidence="5">The sequence shown here is derived from an EMBL/GenBank/DDBJ whole genome shotgun (WGS) entry which is preliminary data.</text>
</comment>
<feature type="region of interest" description="Disordered" evidence="2">
    <location>
        <begin position="998"/>
        <end position="1055"/>
    </location>
</feature>
<feature type="region of interest" description="Disordered" evidence="2">
    <location>
        <begin position="110"/>
        <end position="129"/>
    </location>
</feature>
<accession>A0A8H5M6F7</accession>
<keyword evidence="3" id="KW-0812">Transmembrane</keyword>
<dbReference type="PROSITE" id="PS50071">
    <property type="entry name" value="HOMEOBOX_2"/>
    <property type="match status" value="1"/>
</dbReference>
<feature type="transmembrane region" description="Helical" evidence="3">
    <location>
        <begin position="1145"/>
        <end position="1163"/>
    </location>
</feature>
<keyword evidence="1" id="KW-0371">Homeobox</keyword>
<feature type="compositionally biased region" description="Low complexity" evidence="2">
    <location>
        <begin position="781"/>
        <end position="796"/>
    </location>
</feature>
<sequence length="1268" mass="137578">MRHEAVVSMGHGDMLKESRGAWRTRAGDAQVWHGLDVSPLAPTTMDTIPVPPPRKKPNFKRANPEQVEILKAGFAASDVSSKEHIAALSEATGLAPKWISSWFTRERKKEGLTMPRGKGKAKNSSAAMSREEITAFKSEHVDSALSLTKDASAVDLESEQKPDLSKPLKTAKKSQKKSKSDASTRRLSAPSSPLESPFVFSPLAPRRNSSAVPPQPQVQVKAALDSVNTSPSSTFILRPMVPVMYDPHGSGSDLSVSLGPLNTVSSDSGTVTTLLASSSDSTAITDHSFSVPDYNHDPSVTFGAPIKQHERNSIHPLQPAPPSPGIKSDCNRDNSRNKSPITQGPRYDPLRPSAQSLSTDAAQTQQQSHEPERTTHRPLRPLLPLHDSSHTDLPCQGPFTRALYAPPHPHPHTSNPIARGTKENQPPVHDSIATVPQFRPQLQSTAFKPPMPAPLISYTNLRLASSGTHGYPQQPQYLAYPPALGYPPQAYAQPPGLQQLQPQPASLFQTYPTAYAQGFQHQHHPYPTLLDPTTTPLRHLSVLADVPSLPADEMLHRLLDERLAREDPFQAAMGLVFVSRLGLGWDTGRCATVEPLSWQAALAVYSGAMASSACRRSDPELKKANVVARQTLASSSTRASASLRTATTPVFRASTRRMASNSTAGSSHAAYTPKPDRPWIIGSALIFGPVFLYLLSPSARKNANFVHNDAHDFPGLKKHAEHKSEPEPTSDPAPETEPEPITMKDDEGTEANISETLKAAFSFLTWPAQKAVDVPKADSVESAPTTTEEPAKETSPVESQSGQDKDTSGSFQESGDTGPTDMGDARKAAVSMKEESNQNVFVEYGALRNDWTQVDYLTTNHNHKPQPRTTMKIFLLPILNLLRPLLPVADFVDVSAVPLFDGNSDTYLYGLLASSAALVACANFALSPVAPALIPDLITLDLPGLPLVPVVNAPTNPAYTPYLLRPRRSPVPPRSPPPTSPNNLIPIYFAPRAPAPALIPTPAPTPTPTAIPSLTPTRTTQPADASEANPAPPTSTPTPTPTPMPAFTRSQSLPAPVSPRALNVRHRQWNNYTAPRPARLSPSPLLLPKAAPAPPVAFDFNFDFALETVRAKVVRLLRPLDLLRRCLNPLRQCEKCHRACRSAKIYLSVLCIGFAAIEFVLWIQRKRKARLSATSTPPPPPGEEPAPPGPPQPNRRTRRKLERAARRSSNTKTKPKSVSVSPTARLKAKLKARMSLEQEQESQPPTTLTPAKKQNARWTRISGCGRCS</sequence>